<evidence type="ECO:0000256" key="1">
    <source>
        <dbReference type="ARBA" id="ARBA00009227"/>
    </source>
</evidence>
<dbReference type="PIRSF" id="PIRSF036979">
    <property type="entry name" value="Arginase"/>
    <property type="match status" value="1"/>
</dbReference>
<dbReference type="InterPro" id="IPR023696">
    <property type="entry name" value="Ureohydrolase_dom_sf"/>
</dbReference>
<dbReference type="GO" id="GO:0033389">
    <property type="term" value="P:putrescine biosynthetic process from arginine, via agmatine"/>
    <property type="evidence" value="ECO:0007669"/>
    <property type="project" value="TreeGrafter"/>
</dbReference>
<evidence type="ECO:0000256" key="3">
    <source>
        <dbReference type="ARBA" id="ARBA00022801"/>
    </source>
</evidence>
<keyword evidence="2" id="KW-0479">Metal-binding</keyword>
<reference evidence="6" key="1">
    <citation type="submission" date="2018-05" db="EMBL/GenBank/DDBJ databases">
        <authorList>
            <person name="Li Y."/>
        </authorList>
    </citation>
    <scope>NUCLEOTIDE SEQUENCE [LARGE SCALE GENOMIC DNA]</scope>
    <source>
        <strain evidence="6">3d-2-2</strain>
    </source>
</reference>
<dbReference type="PROSITE" id="PS01053">
    <property type="entry name" value="ARGINASE_1"/>
    <property type="match status" value="1"/>
</dbReference>
<keyword evidence="3 4" id="KW-0378">Hydrolase</keyword>
<comment type="similarity">
    <text evidence="1">Belongs to the arginase family. Agmatinase subfamily.</text>
</comment>
<dbReference type="PRINTS" id="PR00116">
    <property type="entry name" value="ARGINASE"/>
</dbReference>
<dbReference type="AlphaFoldDB" id="A0A2V1K828"/>
<evidence type="ECO:0000256" key="4">
    <source>
        <dbReference type="RuleBase" id="RU003684"/>
    </source>
</evidence>
<keyword evidence="6" id="KW-1185">Reference proteome</keyword>
<protein>
    <submittedName>
        <fullName evidence="5">Arginase</fullName>
    </submittedName>
</protein>
<dbReference type="GO" id="GO:0046872">
    <property type="term" value="F:metal ion binding"/>
    <property type="evidence" value="ECO:0007669"/>
    <property type="project" value="UniProtKB-KW"/>
</dbReference>
<evidence type="ECO:0000313" key="6">
    <source>
        <dbReference type="Proteomes" id="UP000245212"/>
    </source>
</evidence>
<dbReference type="InterPro" id="IPR006035">
    <property type="entry name" value="Ureohydrolase"/>
</dbReference>
<dbReference type="PANTHER" id="PTHR11358:SF26">
    <property type="entry name" value="GUANIDINO ACID HYDROLASE, MITOCHONDRIAL"/>
    <property type="match status" value="1"/>
</dbReference>
<comment type="caution">
    <text evidence="5">The sequence shown here is derived from an EMBL/GenBank/DDBJ whole genome shotgun (WGS) entry which is preliminary data.</text>
</comment>
<dbReference type="EMBL" id="QETA01000001">
    <property type="protein sequence ID" value="PWF25625.1"/>
    <property type="molecule type" value="Genomic_DNA"/>
</dbReference>
<dbReference type="Pfam" id="PF00491">
    <property type="entry name" value="Arginase"/>
    <property type="match status" value="1"/>
</dbReference>
<dbReference type="SUPFAM" id="SSF52768">
    <property type="entry name" value="Arginase/deacetylase"/>
    <property type="match status" value="1"/>
</dbReference>
<dbReference type="PROSITE" id="PS51409">
    <property type="entry name" value="ARGINASE_2"/>
    <property type="match status" value="1"/>
</dbReference>
<dbReference type="PANTHER" id="PTHR11358">
    <property type="entry name" value="ARGINASE/AGMATINASE"/>
    <property type="match status" value="1"/>
</dbReference>
<dbReference type="InterPro" id="IPR020855">
    <property type="entry name" value="Ureohydrolase_Mn_BS"/>
</dbReference>
<accession>A0A2V1K828</accession>
<proteinExistence type="inferred from homology"/>
<dbReference type="Gene3D" id="3.40.800.10">
    <property type="entry name" value="Ureohydrolase domain"/>
    <property type="match status" value="1"/>
</dbReference>
<dbReference type="Proteomes" id="UP000245212">
    <property type="component" value="Unassembled WGS sequence"/>
</dbReference>
<evidence type="ECO:0000256" key="2">
    <source>
        <dbReference type="ARBA" id="ARBA00022723"/>
    </source>
</evidence>
<dbReference type="GO" id="GO:0008783">
    <property type="term" value="F:agmatinase activity"/>
    <property type="evidence" value="ECO:0007669"/>
    <property type="project" value="TreeGrafter"/>
</dbReference>
<name>A0A2V1K828_9BURK</name>
<gene>
    <name evidence="5" type="ORF">DD235_05005</name>
</gene>
<sequence>MSHTDTDSTLRGSDLLGAPFDSESTLGWPGSRYAPQKVREAIRWINMRIQDGQIYQLEDDTIHTVGNDLLRDLGDLSVLPKDTEATFRTISDAVGASLQRGRSPIVIGGDDSLLFPVARGVHDALPGRIGIIHFDAHLDLMDESAKQGRYSQSSGMRRSLEMARVDYADCIQLCERHFNFPASGRFKHEHGLAHISAREAIRLGAAATVQRALEHVAGADHLFLSFDIDAIDPAHAPGCGAHEPGGISSDQALEMVELLAPHCAAMAITEVNPMLDVRDTTATLAAYLAFTFAVAGRNPVRRRAVAG</sequence>
<organism evidence="5 6">
    <name type="scientific">Corticimicrobacter populi</name>
    <dbReference type="NCBI Taxonomy" id="2175229"/>
    <lineage>
        <taxon>Bacteria</taxon>
        <taxon>Pseudomonadati</taxon>
        <taxon>Pseudomonadota</taxon>
        <taxon>Betaproteobacteria</taxon>
        <taxon>Burkholderiales</taxon>
        <taxon>Alcaligenaceae</taxon>
        <taxon>Corticimicrobacter</taxon>
    </lineage>
</organism>
<evidence type="ECO:0000313" key="5">
    <source>
        <dbReference type="EMBL" id="PWF25625.1"/>
    </source>
</evidence>